<comment type="caution">
    <text evidence="1">The sequence shown here is derived from an EMBL/GenBank/DDBJ whole genome shotgun (WGS) entry which is preliminary data.</text>
</comment>
<sequence length="146" mass="16524">MHFSLIPYTSDMHHLNTPSHGDEFQSFLPTRHVYGVTSGAAQELCSIADFYYAFGPRDMPFSQSNLAHAARLFEVDLAPQPHLTASQYPFSLEAAILQKAALGQGHTLYVLQRFGGFDSGWRCLIPNHRTPGFLRIMELYRLHLED</sequence>
<evidence type="ECO:0000313" key="1">
    <source>
        <dbReference type="EMBL" id="GEM44477.1"/>
    </source>
</evidence>
<dbReference type="EMBL" id="BJXB01000001">
    <property type="protein sequence ID" value="GEM44477.1"/>
    <property type="molecule type" value="Genomic_DNA"/>
</dbReference>
<evidence type="ECO:0000313" key="2">
    <source>
        <dbReference type="Proteomes" id="UP000321306"/>
    </source>
</evidence>
<dbReference type="AlphaFoldDB" id="A0A511MWC2"/>
<name>A0A511MWC2_DEIC1</name>
<organism evidence="1 2">
    <name type="scientific">Deinococcus cellulosilyticus (strain DSM 18568 / NBRC 106333 / KACC 11606 / 5516J-15)</name>
    <dbReference type="NCBI Taxonomy" id="1223518"/>
    <lineage>
        <taxon>Bacteria</taxon>
        <taxon>Thermotogati</taxon>
        <taxon>Deinococcota</taxon>
        <taxon>Deinococci</taxon>
        <taxon>Deinococcales</taxon>
        <taxon>Deinococcaceae</taxon>
        <taxon>Deinococcus</taxon>
    </lineage>
</organism>
<gene>
    <name evidence="1" type="ORF">DC3_01120</name>
</gene>
<keyword evidence="2" id="KW-1185">Reference proteome</keyword>
<dbReference type="Proteomes" id="UP000321306">
    <property type="component" value="Unassembled WGS sequence"/>
</dbReference>
<proteinExistence type="predicted"/>
<reference evidence="1 2" key="1">
    <citation type="submission" date="2019-07" db="EMBL/GenBank/DDBJ databases">
        <title>Whole genome shotgun sequence of Deinococcus cellulosilyticus NBRC 106333.</title>
        <authorList>
            <person name="Hosoyama A."/>
            <person name="Uohara A."/>
            <person name="Ohji S."/>
            <person name="Ichikawa N."/>
        </authorList>
    </citation>
    <scope>NUCLEOTIDE SEQUENCE [LARGE SCALE GENOMIC DNA]</scope>
    <source>
        <strain evidence="1 2">NBRC 106333</strain>
    </source>
</reference>
<protein>
    <submittedName>
        <fullName evidence="1">Uncharacterized protein</fullName>
    </submittedName>
</protein>
<accession>A0A511MWC2</accession>